<proteinExistence type="predicted"/>
<accession>A0ABN9SLS3</accession>
<dbReference type="EMBL" id="CAUYUJ010011880">
    <property type="protein sequence ID" value="CAK0832757.1"/>
    <property type="molecule type" value="Genomic_DNA"/>
</dbReference>
<protein>
    <submittedName>
        <fullName evidence="1">Uncharacterized protein</fullName>
    </submittedName>
</protein>
<reference evidence="1" key="1">
    <citation type="submission" date="2023-10" db="EMBL/GenBank/DDBJ databases">
        <authorList>
            <person name="Chen Y."/>
            <person name="Shah S."/>
            <person name="Dougan E. K."/>
            <person name="Thang M."/>
            <person name="Chan C."/>
        </authorList>
    </citation>
    <scope>NUCLEOTIDE SEQUENCE [LARGE SCALE GENOMIC DNA]</scope>
</reference>
<sequence length="55" mass="6197">ELNWQDLNVASYMNQPDRLRILGYNPQSAGGDRLSEMSEECGNFDFTSLAGTQQK</sequence>
<feature type="non-terminal residue" evidence="1">
    <location>
        <position position="55"/>
    </location>
</feature>
<keyword evidence="2" id="KW-1185">Reference proteome</keyword>
<evidence type="ECO:0000313" key="1">
    <source>
        <dbReference type="EMBL" id="CAK0832757.1"/>
    </source>
</evidence>
<comment type="caution">
    <text evidence="1">The sequence shown here is derived from an EMBL/GenBank/DDBJ whole genome shotgun (WGS) entry which is preliminary data.</text>
</comment>
<gene>
    <name evidence="1" type="ORF">PCOR1329_LOCUS30684</name>
</gene>
<name>A0ABN9SLS3_9DINO</name>
<feature type="non-terminal residue" evidence="1">
    <location>
        <position position="1"/>
    </location>
</feature>
<dbReference type="Proteomes" id="UP001189429">
    <property type="component" value="Unassembled WGS sequence"/>
</dbReference>
<evidence type="ECO:0000313" key="2">
    <source>
        <dbReference type="Proteomes" id="UP001189429"/>
    </source>
</evidence>
<organism evidence="1 2">
    <name type="scientific">Prorocentrum cordatum</name>
    <dbReference type="NCBI Taxonomy" id="2364126"/>
    <lineage>
        <taxon>Eukaryota</taxon>
        <taxon>Sar</taxon>
        <taxon>Alveolata</taxon>
        <taxon>Dinophyceae</taxon>
        <taxon>Prorocentrales</taxon>
        <taxon>Prorocentraceae</taxon>
        <taxon>Prorocentrum</taxon>
    </lineage>
</organism>